<gene>
    <name evidence="2" type="ORF">DMC30DRAFT_57097</name>
</gene>
<feature type="compositionally biased region" description="Polar residues" evidence="1">
    <location>
        <begin position="152"/>
        <end position="168"/>
    </location>
</feature>
<dbReference type="AlphaFoldDB" id="A0A5C5G253"/>
<evidence type="ECO:0000256" key="1">
    <source>
        <dbReference type="SAM" id="MobiDB-lite"/>
    </source>
</evidence>
<dbReference type="OrthoDB" id="2529832at2759"/>
<proteinExistence type="predicted"/>
<protein>
    <submittedName>
        <fullName evidence="2">Uncharacterized protein</fullName>
    </submittedName>
</protein>
<feature type="region of interest" description="Disordered" evidence="1">
    <location>
        <begin position="401"/>
        <end position="464"/>
    </location>
</feature>
<name>A0A5C5G253_9BASI</name>
<comment type="caution">
    <text evidence="2">The sequence shown here is derived from an EMBL/GenBank/DDBJ whole genome shotgun (WGS) entry which is preliminary data.</text>
</comment>
<feature type="compositionally biased region" description="Low complexity" evidence="1">
    <location>
        <begin position="401"/>
        <end position="412"/>
    </location>
</feature>
<feature type="region of interest" description="Disordered" evidence="1">
    <location>
        <begin position="129"/>
        <end position="281"/>
    </location>
</feature>
<feature type="compositionally biased region" description="Polar residues" evidence="1">
    <location>
        <begin position="175"/>
        <end position="203"/>
    </location>
</feature>
<reference evidence="2 3" key="1">
    <citation type="submission" date="2019-03" db="EMBL/GenBank/DDBJ databases">
        <title>Rhodosporidium diobovatum UCD-FST 08-225 genome sequencing, assembly, and annotation.</title>
        <authorList>
            <person name="Fakankun I.U."/>
            <person name="Fristensky B."/>
            <person name="Levin D.B."/>
        </authorList>
    </citation>
    <scope>NUCLEOTIDE SEQUENCE [LARGE SCALE GENOMIC DNA]</scope>
    <source>
        <strain evidence="2 3">UCD-FST 08-225</strain>
    </source>
</reference>
<sequence length="662" mass="69138">METDDDLPARRTSTPLGRLDDQRAGFPVHAHASFSATARRPDKVAAERTPRQGRPSPKSAGSASLPALARQDSWENLPRAPEPYGRGQGLGSVTPKRRPSTRRIVEGVADEGPSLGPFAALARSDWGWTDRSEASSFAPPAADFDARRRGSEISTSSALSSYSPQSHTFPPMPGSTATSFKRHSVSSFGGYTIGAQSTTSSSMPLLRRHGTRESVNGGGESRSSSPSHQAVGRRTSSAGTGAAVAGGGVATTGRRHRDSSSYSETSSLHSYPPKPRQRTGSLSLSISENDYATGHIQRRGSADSRADAWPSYVGSPPVTKPAPSYQSTLSTYSFPAMPTRSLGIPAPPSVYNPLAPLRKRLARSLAVTVGARELHTEVQLLLELIDALEHCIATFAPPRPDWSAARRASADSGDGGAGQLTPLTTATSSLSSVRDATEDERLAPSTVSTRSSTSTAGAVPGAGAGAATTASAKHALVDEVRLLVREVVELVPSAQRCLADGAYGPLAQPAASVSTRALLHALEHPSPPQLAVDPEWWPRKLVRDCRALLDEAGLSTGQGSAAQTVWALATRLSEEADARPAVATASPPALMLGPPTDAGAYQQRGGGGSGSGASSHPLGGGGAGGAQLSDARREELLLQGKQRWEQYRERQSALEQYASAPS</sequence>
<feature type="compositionally biased region" description="Low complexity" evidence="1">
    <location>
        <begin position="260"/>
        <end position="270"/>
    </location>
</feature>
<evidence type="ECO:0000313" key="2">
    <source>
        <dbReference type="EMBL" id="TNY23203.1"/>
    </source>
</evidence>
<dbReference type="EMBL" id="SOZI01000014">
    <property type="protein sequence ID" value="TNY23203.1"/>
    <property type="molecule type" value="Genomic_DNA"/>
</dbReference>
<feature type="compositionally biased region" description="Low complexity" evidence="1">
    <location>
        <begin position="445"/>
        <end position="464"/>
    </location>
</feature>
<feature type="region of interest" description="Disordered" evidence="1">
    <location>
        <begin position="1"/>
        <end position="102"/>
    </location>
</feature>
<organism evidence="2 3">
    <name type="scientific">Rhodotorula diobovata</name>
    <dbReference type="NCBI Taxonomy" id="5288"/>
    <lineage>
        <taxon>Eukaryota</taxon>
        <taxon>Fungi</taxon>
        <taxon>Dikarya</taxon>
        <taxon>Basidiomycota</taxon>
        <taxon>Pucciniomycotina</taxon>
        <taxon>Microbotryomycetes</taxon>
        <taxon>Sporidiobolales</taxon>
        <taxon>Sporidiobolaceae</taxon>
        <taxon>Rhodotorula</taxon>
    </lineage>
</organism>
<keyword evidence="3" id="KW-1185">Reference proteome</keyword>
<feature type="compositionally biased region" description="Low complexity" evidence="1">
    <location>
        <begin position="420"/>
        <end position="432"/>
    </location>
</feature>
<feature type="region of interest" description="Disordered" evidence="1">
    <location>
        <begin position="579"/>
        <end position="634"/>
    </location>
</feature>
<accession>A0A5C5G253</accession>
<evidence type="ECO:0000313" key="3">
    <source>
        <dbReference type="Proteomes" id="UP000311382"/>
    </source>
</evidence>
<feature type="compositionally biased region" description="Basic and acidic residues" evidence="1">
    <location>
        <begin position="39"/>
        <end position="50"/>
    </location>
</feature>
<dbReference type="Proteomes" id="UP000311382">
    <property type="component" value="Unassembled WGS sequence"/>
</dbReference>
<feature type="compositionally biased region" description="Low complexity" evidence="1">
    <location>
        <begin position="134"/>
        <end position="143"/>
    </location>
</feature>